<accession>A0A2H4SCW9</accession>
<dbReference type="CDD" id="cd08760">
    <property type="entry name" value="Cyt_b561_FRRS1_like"/>
    <property type="match status" value="1"/>
</dbReference>
<dbReference type="CDD" id="cd09630">
    <property type="entry name" value="CDH_like_cytochrome"/>
    <property type="match status" value="1"/>
</dbReference>
<dbReference type="VEuPathDB" id="FungiDB:A9K55_006357"/>
<feature type="region of interest" description="Disordered" evidence="7">
    <location>
        <begin position="524"/>
        <end position="558"/>
    </location>
</feature>
<evidence type="ECO:0000313" key="10">
    <source>
        <dbReference type="EMBL" id="ATY60950.1"/>
    </source>
</evidence>
<feature type="compositionally biased region" description="Basic and acidic residues" evidence="7">
    <location>
        <begin position="544"/>
        <end position="558"/>
    </location>
</feature>
<dbReference type="Pfam" id="PF16010">
    <property type="entry name" value="CDH-cyt"/>
    <property type="match status" value="1"/>
</dbReference>
<protein>
    <submittedName>
        <fullName evidence="10">Integral membrane</fullName>
    </submittedName>
</protein>
<feature type="transmembrane region" description="Helical" evidence="8">
    <location>
        <begin position="354"/>
        <end position="376"/>
    </location>
</feature>
<feature type="transmembrane region" description="Helical" evidence="8">
    <location>
        <begin position="481"/>
        <end position="502"/>
    </location>
</feature>
<evidence type="ECO:0000256" key="5">
    <source>
        <dbReference type="ARBA" id="ARBA00022989"/>
    </source>
</evidence>
<name>A0A2H4SCW9_CORMI</name>
<dbReference type="GO" id="GO:0016020">
    <property type="term" value="C:membrane"/>
    <property type="evidence" value="ECO:0007669"/>
    <property type="project" value="UniProtKB-SubCell"/>
</dbReference>
<keyword evidence="4" id="KW-0249">Electron transport</keyword>
<feature type="transmembrane region" description="Helical" evidence="8">
    <location>
        <begin position="414"/>
        <end position="435"/>
    </location>
</feature>
<evidence type="ECO:0000259" key="9">
    <source>
        <dbReference type="PROSITE" id="PS50939"/>
    </source>
</evidence>
<proteinExistence type="predicted"/>
<feature type="domain" description="Cytochrome b561" evidence="9">
    <location>
        <begin position="316"/>
        <end position="511"/>
    </location>
</feature>
<evidence type="ECO:0000313" key="11">
    <source>
        <dbReference type="Proteomes" id="UP000323067"/>
    </source>
</evidence>
<comment type="subcellular location">
    <subcellularLocation>
        <location evidence="1">Membrane</location>
    </subcellularLocation>
</comment>
<feature type="compositionally biased region" description="Acidic residues" evidence="7">
    <location>
        <begin position="532"/>
        <end position="543"/>
    </location>
</feature>
<dbReference type="PROSITE" id="PS50939">
    <property type="entry name" value="CYTOCHROME_B561"/>
    <property type="match status" value="1"/>
</dbReference>
<evidence type="ECO:0000256" key="6">
    <source>
        <dbReference type="ARBA" id="ARBA00023136"/>
    </source>
</evidence>
<dbReference type="EMBL" id="CP023323">
    <property type="protein sequence ID" value="ATY60950.1"/>
    <property type="molecule type" value="Genomic_DNA"/>
</dbReference>
<dbReference type="VEuPathDB" id="FungiDB:CCM_02564"/>
<dbReference type="Gene3D" id="1.20.120.1770">
    <property type="match status" value="1"/>
</dbReference>
<dbReference type="Pfam" id="PF03188">
    <property type="entry name" value="Cytochrom_B561"/>
    <property type="match status" value="1"/>
</dbReference>
<keyword evidence="2" id="KW-0813">Transport</keyword>
<evidence type="ECO:0000256" key="7">
    <source>
        <dbReference type="SAM" id="MobiDB-lite"/>
    </source>
</evidence>
<dbReference type="PANTHER" id="PTHR47797:SF3">
    <property type="entry name" value="CYTOCHROME B561 DOMAIN-CONTAINING PROTEIN"/>
    <property type="match status" value="1"/>
</dbReference>
<dbReference type="InterPro" id="IPR005018">
    <property type="entry name" value="DOMON_domain"/>
</dbReference>
<evidence type="ECO:0000256" key="3">
    <source>
        <dbReference type="ARBA" id="ARBA00022692"/>
    </source>
</evidence>
<sequence>MSINATYPAAPSHALVKVRLPSSPLLPGNKNAQSWSLSMCQTSSSVSSSALVHALSCRVTVSVGFGGALSSTVTTAVKRHHTMTIASETRPLQRLRKHYTSRFPFWNLLFFFIALCAAEPAQFCKFGHASGQVDFCSSFTAHRNASTHAHNVYLTFTATRALGSAKGWTAVGFGEEMKGSLMVIVYGDPASGQPPIVSVRASEGHSQPTLVTRDQLGGGDLRVLRSDWRLDDAAAGTVTAIVSLVCYSCTRWPGARISAAATSQPLIWAWNDAQEFDVFTYDAHLRMHKHHAGNGGWGRFYVNMDHATSKVPQLPSVPYIRHGVAAYAASEEPDILAGGIVDAMKKWTLNNRALHVHGSLMAAAFLLFIPGGVVAMRSGSPRSFTYHWIIQLTAATMILAGMGVGISLQKRINTTHQILGLTIVGVLFVQSYLGYKHHVDFVKIRRRTWISHCHIWTGRSVMVAASGNLLLGMTMRGYPRVIMALAAAFIVLEFLGLALFVWRRAKITARKRAEYEEMEQNAQTHRYFTIGEETDDESSDAEDESQKLTKSEDSLASK</sequence>
<dbReference type="SUPFAM" id="SSF49344">
    <property type="entry name" value="CBD9-like"/>
    <property type="match status" value="1"/>
</dbReference>
<gene>
    <name evidence="10" type="ORF">A9K55_006357</name>
</gene>
<dbReference type="SMART" id="SM00664">
    <property type="entry name" value="DoH"/>
    <property type="match status" value="1"/>
</dbReference>
<keyword evidence="6 8" id="KW-0472">Membrane</keyword>
<evidence type="ECO:0000256" key="2">
    <source>
        <dbReference type="ARBA" id="ARBA00022448"/>
    </source>
</evidence>
<dbReference type="Gene3D" id="2.60.40.1210">
    <property type="entry name" value="Cellobiose dehydrogenase, cytochrome domain"/>
    <property type="match status" value="1"/>
</dbReference>
<keyword evidence="5 8" id="KW-1133">Transmembrane helix</keyword>
<reference evidence="10 11" key="1">
    <citation type="journal article" date="2017" name="BMC Genomics">
        <title>Chromosome level assembly and secondary metabolite potential of the parasitic fungus Cordyceps militaris.</title>
        <authorList>
            <person name="Kramer G.J."/>
            <person name="Nodwell J.R."/>
        </authorList>
    </citation>
    <scope>NUCLEOTIDE SEQUENCE [LARGE SCALE GENOMIC DNA]</scope>
    <source>
        <strain evidence="10 11">ATCC 34164</strain>
    </source>
</reference>
<keyword evidence="3 8" id="KW-0812">Transmembrane</keyword>
<dbReference type="AlphaFoldDB" id="A0A2H4SCW9"/>
<dbReference type="PANTHER" id="PTHR47797">
    <property type="entry name" value="DEHYDROGENASE, PUTATIVE (AFU_ORTHOLOGUE AFUA_8G05805)-RELATED"/>
    <property type="match status" value="1"/>
</dbReference>
<evidence type="ECO:0000256" key="4">
    <source>
        <dbReference type="ARBA" id="ARBA00022982"/>
    </source>
</evidence>
<dbReference type="InterPro" id="IPR015920">
    <property type="entry name" value="Cellobiose_DH-like_cyt"/>
</dbReference>
<organism evidence="10 11">
    <name type="scientific">Cordyceps militaris</name>
    <name type="common">Caterpillar fungus</name>
    <name type="synonym">Clavaria militaris</name>
    <dbReference type="NCBI Taxonomy" id="73501"/>
    <lineage>
        <taxon>Eukaryota</taxon>
        <taxon>Fungi</taxon>
        <taxon>Dikarya</taxon>
        <taxon>Ascomycota</taxon>
        <taxon>Pezizomycotina</taxon>
        <taxon>Sordariomycetes</taxon>
        <taxon>Hypocreomycetidae</taxon>
        <taxon>Hypocreales</taxon>
        <taxon>Cordycipitaceae</taxon>
        <taxon>Cordyceps</taxon>
    </lineage>
</organism>
<dbReference type="InterPro" id="IPR006593">
    <property type="entry name" value="Cyt_b561/ferric_Rdtase_TM"/>
</dbReference>
<dbReference type="Proteomes" id="UP000323067">
    <property type="component" value="Chromosome vi"/>
</dbReference>
<evidence type="ECO:0000256" key="1">
    <source>
        <dbReference type="ARBA" id="ARBA00004370"/>
    </source>
</evidence>
<feature type="transmembrane region" description="Helical" evidence="8">
    <location>
        <begin position="388"/>
        <end position="408"/>
    </location>
</feature>
<dbReference type="OrthoDB" id="19261at2759"/>
<evidence type="ECO:0000256" key="8">
    <source>
        <dbReference type="SAM" id="Phobius"/>
    </source>
</evidence>
<dbReference type="SMART" id="SM00665">
    <property type="entry name" value="B561"/>
    <property type="match status" value="1"/>
</dbReference>